<dbReference type="EC" id="4.1.2.19" evidence="1"/>
<dbReference type="GO" id="GO:0008994">
    <property type="term" value="F:rhamnulose-1-phosphate aldolase activity"/>
    <property type="evidence" value="ECO:0007669"/>
    <property type="project" value="UniProtKB-EC"/>
</dbReference>
<dbReference type="EMBL" id="UGCO01000001">
    <property type="protein sequence ID" value="STI78798.1"/>
    <property type="molecule type" value="Genomic_DNA"/>
</dbReference>
<organism evidence="1 2">
    <name type="scientific">Escherichia coli</name>
    <dbReference type="NCBI Taxonomy" id="562"/>
    <lineage>
        <taxon>Bacteria</taxon>
        <taxon>Pseudomonadati</taxon>
        <taxon>Pseudomonadota</taxon>
        <taxon>Gammaproteobacteria</taxon>
        <taxon>Enterobacterales</taxon>
        <taxon>Enterobacteriaceae</taxon>
        <taxon>Escherichia</taxon>
    </lineage>
</organism>
<evidence type="ECO:0000313" key="1">
    <source>
        <dbReference type="EMBL" id="STI78798.1"/>
    </source>
</evidence>
<evidence type="ECO:0000313" key="2">
    <source>
        <dbReference type="Proteomes" id="UP000254405"/>
    </source>
</evidence>
<protein>
    <submittedName>
        <fullName evidence="1">Rhamnulose-1-phosphate aldolase</fullName>
        <ecNumber evidence="1">4.1.2.19</ecNumber>
    </submittedName>
</protein>
<reference evidence="1 2" key="1">
    <citation type="submission" date="2018-06" db="EMBL/GenBank/DDBJ databases">
        <authorList>
            <consortium name="Pathogen Informatics"/>
            <person name="Doyle S."/>
        </authorList>
    </citation>
    <scope>NUCLEOTIDE SEQUENCE [LARGE SCALE GENOMIC DNA]</scope>
    <source>
        <strain evidence="1 2">NCTC8985</strain>
    </source>
</reference>
<gene>
    <name evidence="1" type="primary">rhaD_2</name>
    <name evidence="1" type="ORF">NCTC8985_04151</name>
</gene>
<accession>A0A376TPM8</accession>
<name>A0A376TPM8_ECOLX</name>
<sequence>MGGMKQTISREELIALGKRFGVTPLASALAL</sequence>
<dbReference type="AlphaFoldDB" id="A0A376TPM8"/>
<proteinExistence type="predicted"/>
<dbReference type="Proteomes" id="UP000254405">
    <property type="component" value="Unassembled WGS sequence"/>
</dbReference>
<keyword evidence="1" id="KW-0456">Lyase</keyword>